<evidence type="ECO:0000313" key="1">
    <source>
        <dbReference type="EMBL" id="MCI43632.1"/>
    </source>
</evidence>
<organism evidence="1 2">
    <name type="scientific">Trifolium medium</name>
    <dbReference type="NCBI Taxonomy" id="97028"/>
    <lineage>
        <taxon>Eukaryota</taxon>
        <taxon>Viridiplantae</taxon>
        <taxon>Streptophyta</taxon>
        <taxon>Embryophyta</taxon>
        <taxon>Tracheophyta</taxon>
        <taxon>Spermatophyta</taxon>
        <taxon>Magnoliopsida</taxon>
        <taxon>eudicotyledons</taxon>
        <taxon>Gunneridae</taxon>
        <taxon>Pentapetalae</taxon>
        <taxon>rosids</taxon>
        <taxon>fabids</taxon>
        <taxon>Fabales</taxon>
        <taxon>Fabaceae</taxon>
        <taxon>Papilionoideae</taxon>
        <taxon>50 kb inversion clade</taxon>
        <taxon>NPAAA clade</taxon>
        <taxon>Hologalegina</taxon>
        <taxon>IRL clade</taxon>
        <taxon>Trifolieae</taxon>
        <taxon>Trifolium</taxon>
    </lineage>
</organism>
<reference evidence="1 2" key="1">
    <citation type="journal article" date="2018" name="Front. Plant Sci.">
        <title>Red Clover (Trifolium pratense) and Zigzag Clover (T. medium) - A Picture of Genomic Similarities and Differences.</title>
        <authorList>
            <person name="Dluhosova J."/>
            <person name="Istvanek J."/>
            <person name="Nedelnik J."/>
            <person name="Repkova J."/>
        </authorList>
    </citation>
    <scope>NUCLEOTIDE SEQUENCE [LARGE SCALE GENOMIC DNA]</scope>
    <source>
        <strain evidence="2">cv. 10/8</strain>
        <tissue evidence="1">Leaf</tissue>
    </source>
</reference>
<evidence type="ECO:0000313" key="2">
    <source>
        <dbReference type="Proteomes" id="UP000265520"/>
    </source>
</evidence>
<sequence>MLNTSSPWLWRYVSDVDRDGVLCSFVRHRESDSKHQTVLIGGSRMVVGRRKIRIRT</sequence>
<dbReference type="Proteomes" id="UP000265520">
    <property type="component" value="Unassembled WGS sequence"/>
</dbReference>
<keyword evidence="2" id="KW-1185">Reference proteome</keyword>
<comment type="caution">
    <text evidence="1">The sequence shown here is derived from an EMBL/GenBank/DDBJ whole genome shotgun (WGS) entry which is preliminary data.</text>
</comment>
<feature type="non-terminal residue" evidence="1">
    <location>
        <position position="56"/>
    </location>
</feature>
<dbReference type="EMBL" id="LXQA010320174">
    <property type="protein sequence ID" value="MCI43632.1"/>
    <property type="molecule type" value="Genomic_DNA"/>
</dbReference>
<protein>
    <submittedName>
        <fullName evidence="1">Uncharacterized protein</fullName>
    </submittedName>
</protein>
<dbReference type="AlphaFoldDB" id="A0A392S5C6"/>
<proteinExistence type="predicted"/>
<name>A0A392S5C6_9FABA</name>
<accession>A0A392S5C6</accession>